<evidence type="ECO:0000256" key="3">
    <source>
        <dbReference type="ARBA" id="ARBA00022692"/>
    </source>
</evidence>
<feature type="transmembrane region" description="Helical" evidence="7">
    <location>
        <begin position="179"/>
        <end position="201"/>
    </location>
</feature>
<dbReference type="Gene3D" id="1.20.1280.290">
    <property type="match status" value="2"/>
</dbReference>
<keyword evidence="2" id="KW-0813">Transport</keyword>
<organism evidence="8 9">
    <name type="scientific">Thalassiosira pseudonana</name>
    <name type="common">Marine diatom</name>
    <name type="synonym">Cyclotella nana</name>
    <dbReference type="NCBI Taxonomy" id="35128"/>
    <lineage>
        <taxon>Eukaryota</taxon>
        <taxon>Sar</taxon>
        <taxon>Stramenopiles</taxon>
        <taxon>Ochrophyta</taxon>
        <taxon>Bacillariophyta</taxon>
        <taxon>Coscinodiscophyceae</taxon>
        <taxon>Thalassiosirophycidae</taxon>
        <taxon>Thalassiosirales</taxon>
        <taxon>Thalassiosiraceae</taxon>
        <taxon>Thalassiosira</taxon>
    </lineage>
</organism>
<dbReference type="GO" id="GO:0012505">
    <property type="term" value="C:endomembrane system"/>
    <property type="evidence" value="ECO:0007669"/>
    <property type="project" value="UniProtKB-SubCell"/>
</dbReference>
<dbReference type="GeneID" id="7444486"/>
<gene>
    <name evidence="8" type="ORF">THAPSDRAFT_36686</name>
</gene>
<dbReference type="OMA" id="WIDVIYT"/>
<evidence type="ECO:0000256" key="5">
    <source>
        <dbReference type="ARBA" id="ARBA00022989"/>
    </source>
</evidence>
<dbReference type="eggNOG" id="KOG3145">
    <property type="taxonomic scope" value="Eukaryota"/>
</dbReference>
<dbReference type="InterPro" id="IPR005282">
    <property type="entry name" value="LC_transporter"/>
</dbReference>
<feature type="transmembrane region" description="Helical" evidence="7">
    <location>
        <begin position="119"/>
        <end position="136"/>
    </location>
</feature>
<reference evidence="8 9" key="2">
    <citation type="journal article" date="2008" name="Nature">
        <title>The Phaeodactylum genome reveals the evolutionary history of diatom genomes.</title>
        <authorList>
            <person name="Bowler C."/>
            <person name="Allen A.E."/>
            <person name="Badger J.H."/>
            <person name="Grimwood J."/>
            <person name="Jabbari K."/>
            <person name="Kuo A."/>
            <person name="Maheswari U."/>
            <person name="Martens C."/>
            <person name="Maumus F."/>
            <person name="Otillar R.P."/>
            <person name="Rayko E."/>
            <person name="Salamov A."/>
            <person name="Vandepoele K."/>
            <person name="Beszteri B."/>
            <person name="Gruber A."/>
            <person name="Heijde M."/>
            <person name="Katinka M."/>
            <person name="Mock T."/>
            <person name="Valentin K."/>
            <person name="Verret F."/>
            <person name="Berges J.A."/>
            <person name="Brownlee C."/>
            <person name="Cadoret J.P."/>
            <person name="Chiovitti A."/>
            <person name="Choi C.J."/>
            <person name="Coesel S."/>
            <person name="De Martino A."/>
            <person name="Detter J.C."/>
            <person name="Durkin C."/>
            <person name="Falciatore A."/>
            <person name="Fournet J."/>
            <person name="Haruta M."/>
            <person name="Huysman M.J."/>
            <person name="Jenkins B.D."/>
            <person name="Jiroutova K."/>
            <person name="Jorgensen R.E."/>
            <person name="Joubert Y."/>
            <person name="Kaplan A."/>
            <person name="Kroger N."/>
            <person name="Kroth P.G."/>
            <person name="La Roche J."/>
            <person name="Lindquist E."/>
            <person name="Lommer M."/>
            <person name="Martin-Jezequel V."/>
            <person name="Lopez P.J."/>
            <person name="Lucas S."/>
            <person name="Mangogna M."/>
            <person name="McGinnis K."/>
            <person name="Medlin L.K."/>
            <person name="Montsant A."/>
            <person name="Oudot-Le Secq M.P."/>
            <person name="Napoli C."/>
            <person name="Obornik M."/>
            <person name="Parker M.S."/>
            <person name="Petit J.L."/>
            <person name="Porcel B.M."/>
            <person name="Poulsen N."/>
            <person name="Robison M."/>
            <person name="Rychlewski L."/>
            <person name="Rynearson T.A."/>
            <person name="Schmutz J."/>
            <person name="Shapiro H."/>
            <person name="Siaut M."/>
            <person name="Stanley M."/>
            <person name="Sussman M.R."/>
            <person name="Taylor A.R."/>
            <person name="Vardi A."/>
            <person name="von Dassow P."/>
            <person name="Vyverman W."/>
            <person name="Willis A."/>
            <person name="Wyrwicz L.S."/>
            <person name="Rokhsar D.S."/>
            <person name="Weissenbach J."/>
            <person name="Armbrust E.V."/>
            <person name="Green B.R."/>
            <person name="Van de Peer Y."/>
            <person name="Grigoriev I.V."/>
        </authorList>
    </citation>
    <scope>NUCLEOTIDE SEQUENCE [LARGE SCALE GENOMIC DNA]</scope>
    <source>
        <strain evidence="8 9">CCMP1335</strain>
    </source>
</reference>
<feature type="transmembrane region" description="Helical" evidence="7">
    <location>
        <begin position="34"/>
        <end position="52"/>
    </location>
</feature>
<feature type="transmembrane region" description="Helical" evidence="7">
    <location>
        <begin position="87"/>
        <end position="107"/>
    </location>
</feature>
<evidence type="ECO:0000256" key="6">
    <source>
        <dbReference type="ARBA" id="ARBA00023136"/>
    </source>
</evidence>
<dbReference type="EMBL" id="DS999415">
    <property type="protein sequence ID" value="EED87169.1"/>
    <property type="molecule type" value="Genomic_DNA"/>
</dbReference>
<keyword evidence="5 7" id="KW-1133">Transmembrane helix</keyword>
<feature type="transmembrane region" description="Helical" evidence="7">
    <location>
        <begin position="148"/>
        <end position="167"/>
    </location>
</feature>
<evidence type="ECO:0000256" key="1">
    <source>
        <dbReference type="ARBA" id="ARBA00004127"/>
    </source>
</evidence>
<accession>B8LC72</accession>
<dbReference type="GO" id="GO:0015811">
    <property type="term" value="P:L-cystine transport"/>
    <property type="evidence" value="ECO:0000318"/>
    <property type="project" value="GO_Central"/>
</dbReference>
<dbReference type="Proteomes" id="UP000001449">
    <property type="component" value="Chromosome 11"/>
</dbReference>
<protein>
    <recommendedName>
        <fullName evidence="10">Cystinosin</fullName>
    </recommendedName>
</protein>
<keyword evidence="3 7" id="KW-0812">Transmembrane</keyword>
<dbReference type="InParanoid" id="B8LC72"/>
<keyword evidence="9" id="KW-1185">Reference proteome</keyword>
<sequence length="259" mass="28934">ITSSIIGYTYFLAWSTSFYPQLFMNHQRRTTRGLSVDFCVLNVLGYVCYTLYTTNFYFNQNVIDAYRERMADANQDTKQSTVQGNDVAFAIHALIMATVTLSQISIYDTFALRPPSKRVYVILSSAFAFCTGYVFFTRVHYGSIDLLGLLYVFGTIKIGVTIGKYIPQMLLNRSRKSTVGWNVLNVILDLTGGVLSLLQLIGDCAGLSDWSGITGNPAKMALALVTICFDLIFLVQHYLLYPESGEVQSYSAVPTIQTK</sequence>
<proteinExistence type="predicted"/>
<keyword evidence="4" id="KW-0677">Repeat</keyword>
<dbReference type="GO" id="GO:0015184">
    <property type="term" value="F:L-cystine transmembrane transporter activity"/>
    <property type="evidence" value="ECO:0000318"/>
    <property type="project" value="GO_Central"/>
</dbReference>
<name>B8LC72_THAPS</name>
<dbReference type="PaxDb" id="35128-Thaps36686"/>
<keyword evidence="6 7" id="KW-0472">Membrane</keyword>
<reference evidence="8 9" key="1">
    <citation type="journal article" date="2004" name="Science">
        <title>The genome of the diatom Thalassiosira pseudonana: ecology, evolution, and metabolism.</title>
        <authorList>
            <person name="Armbrust E.V."/>
            <person name="Berges J.A."/>
            <person name="Bowler C."/>
            <person name="Green B.R."/>
            <person name="Martinez D."/>
            <person name="Putnam N.H."/>
            <person name="Zhou S."/>
            <person name="Allen A.E."/>
            <person name="Apt K.E."/>
            <person name="Bechner M."/>
            <person name="Brzezinski M.A."/>
            <person name="Chaal B.K."/>
            <person name="Chiovitti A."/>
            <person name="Davis A.K."/>
            <person name="Demarest M.S."/>
            <person name="Detter J.C."/>
            <person name="Glavina T."/>
            <person name="Goodstein D."/>
            <person name="Hadi M.Z."/>
            <person name="Hellsten U."/>
            <person name="Hildebrand M."/>
            <person name="Jenkins B.D."/>
            <person name="Jurka J."/>
            <person name="Kapitonov V.V."/>
            <person name="Kroger N."/>
            <person name="Lau W.W."/>
            <person name="Lane T.W."/>
            <person name="Larimer F.W."/>
            <person name="Lippmeier J.C."/>
            <person name="Lucas S."/>
            <person name="Medina M."/>
            <person name="Montsant A."/>
            <person name="Obornik M."/>
            <person name="Parker M.S."/>
            <person name="Palenik B."/>
            <person name="Pazour G.J."/>
            <person name="Richardson P.M."/>
            <person name="Rynearson T.A."/>
            <person name="Saito M.A."/>
            <person name="Schwartz D.C."/>
            <person name="Thamatrakoln K."/>
            <person name="Valentin K."/>
            <person name="Vardi A."/>
            <person name="Wilkerson F.P."/>
            <person name="Rokhsar D.S."/>
        </authorList>
    </citation>
    <scope>NUCLEOTIDE SEQUENCE [LARGE SCALE GENOMIC DNA]</scope>
    <source>
        <strain evidence="8 9">CCMP1335</strain>
    </source>
</reference>
<evidence type="ECO:0000313" key="9">
    <source>
        <dbReference type="Proteomes" id="UP000001449"/>
    </source>
</evidence>
<dbReference type="InterPro" id="IPR006603">
    <property type="entry name" value="PQ-loop_rpt"/>
</dbReference>
<evidence type="ECO:0000256" key="2">
    <source>
        <dbReference type="ARBA" id="ARBA00022448"/>
    </source>
</evidence>
<evidence type="ECO:0008006" key="10">
    <source>
        <dbReference type="Google" id="ProtNLM"/>
    </source>
</evidence>
<feature type="transmembrane region" description="Helical" evidence="7">
    <location>
        <begin position="221"/>
        <end position="241"/>
    </location>
</feature>
<evidence type="ECO:0000313" key="8">
    <source>
        <dbReference type="EMBL" id="EED87169.1"/>
    </source>
</evidence>
<dbReference type="GO" id="GO:0005774">
    <property type="term" value="C:vacuolar membrane"/>
    <property type="evidence" value="ECO:0000318"/>
    <property type="project" value="GO_Central"/>
</dbReference>
<dbReference type="Pfam" id="PF04193">
    <property type="entry name" value="PQ-loop"/>
    <property type="match status" value="2"/>
</dbReference>
<evidence type="ECO:0000256" key="7">
    <source>
        <dbReference type="SAM" id="Phobius"/>
    </source>
</evidence>
<comment type="subcellular location">
    <subcellularLocation>
        <location evidence="1">Endomembrane system</location>
        <topology evidence="1">Multi-pass membrane protein</topology>
    </subcellularLocation>
</comment>
<evidence type="ECO:0000256" key="4">
    <source>
        <dbReference type="ARBA" id="ARBA00022737"/>
    </source>
</evidence>
<dbReference type="KEGG" id="tps:THAPSDRAFT_36686"/>
<dbReference type="HOGENOM" id="CLU_046327_0_0_1"/>
<dbReference type="SMART" id="SM00679">
    <property type="entry name" value="CTNS"/>
    <property type="match status" value="2"/>
</dbReference>
<feature type="non-terminal residue" evidence="8">
    <location>
        <position position="1"/>
    </location>
</feature>
<dbReference type="AlphaFoldDB" id="B8LC72"/>
<dbReference type="PANTHER" id="PTHR13131:SF5">
    <property type="entry name" value="CYSTINOSIN"/>
    <property type="match status" value="1"/>
</dbReference>
<dbReference type="PANTHER" id="PTHR13131">
    <property type="entry name" value="CYSTINOSIN"/>
    <property type="match status" value="1"/>
</dbReference>
<dbReference type="RefSeq" id="XP_002296473.1">
    <property type="nucleotide sequence ID" value="XM_002296437.1"/>
</dbReference>